<evidence type="ECO:0000313" key="3">
    <source>
        <dbReference type="EnsemblProtists" id="Phyra81836"/>
    </source>
</evidence>
<dbReference type="EMBL" id="DS566061">
    <property type="status" value="NOT_ANNOTATED_CDS"/>
    <property type="molecule type" value="Genomic_DNA"/>
</dbReference>
<evidence type="ECO:0000313" key="4">
    <source>
        <dbReference type="Proteomes" id="UP000005238"/>
    </source>
</evidence>
<feature type="domain" description="AB hydrolase-1" evidence="2">
    <location>
        <begin position="51"/>
        <end position="212"/>
    </location>
</feature>
<dbReference type="Pfam" id="PF00561">
    <property type="entry name" value="Abhydrolase_1"/>
    <property type="match status" value="1"/>
</dbReference>
<comment type="similarity">
    <text evidence="1">Belongs to the AB hydrolase superfamily.</text>
</comment>
<keyword evidence="4" id="KW-1185">Reference proteome</keyword>
<evidence type="ECO:0000259" key="2">
    <source>
        <dbReference type="Pfam" id="PF00561"/>
    </source>
</evidence>
<name>H3GWI1_PHYRM</name>
<dbReference type="AlphaFoldDB" id="H3GWI1"/>
<dbReference type="EnsemblProtists" id="Phyra81836">
    <property type="protein sequence ID" value="Phyra81836"/>
    <property type="gene ID" value="Phyra81836"/>
</dbReference>
<dbReference type="Proteomes" id="UP000005238">
    <property type="component" value="Unassembled WGS sequence"/>
</dbReference>
<reference evidence="4" key="1">
    <citation type="journal article" date="2006" name="Science">
        <title>Phytophthora genome sequences uncover evolutionary origins and mechanisms of pathogenesis.</title>
        <authorList>
            <person name="Tyler B.M."/>
            <person name="Tripathy S."/>
            <person name="Zhang X."/>
            <person name="Dehal P."/>
            <person name="Jiang R.H."/>
            <person name="Aerts A."/>
            <person name="Arredondo F.D."/>
            <person name="Baxter L."/>
            <person name="Bensasson D."/>
            <person name="Beynon J.L."/>
            <person name="Chapman J."/>
            <person name="Damasceno C.M."/>
            <person name="Dorrance A.E."/>
            <person name="Dou D."/>
            <person name="Dickerman A.W."/>
            <person name="Dubchak I.L."/>
            <person name="Garbelotto M."/>
            <person name="Gijzen M."/>
            <person name="Gordon S.G."/>
            <person name="Govers F."/>
            <person name="Grunwald N.J."/>
            <person name="Huang W."/>
            <person name="Ivors K.L."/>
            <person name="Jones R.W."/>
            <person name="Kamoun S."/>
            <person name="Krampis K."/>
            <person name="Lamour K.H."/>
            <person name="Lee M.K."/>
            <person name="McDonald W.H."/>
            <person name="Medina M."/>
            <person name="Meijer H.J."/>
            <person name="Nordberg E.K."/>
            <person name="Maclean D.J."/>
            <person name="Ospina-Giraldo M.D."/>
            <person name="Morris P.F."/>
            <person name="Phuntumart V."/>
            <person name="Putnam N.H."/>
            <person name="Rash S."/>
            <person name="Rose J.K."/>
            <person name="Sakihama Y."/>
            <person name="Salamov A.A."/>
            <person name="Savidor A."/>
            <person name="Scheuring C.F."/>
            <person name="Smith B.M."/>
            <person name="Sobral B.W."/>
            <person name="Terry A."/>
            <person name="Torto-Alalibo T.A."/>
            <person name="Win J."/>
            <person name="Xu Z."/>
            <person name="Zhang H."/>
            <person name="Grigoriev I.V."/>
            <person name="Rokhsar D.S."/>
            <person name="Boore J.L."/>
        </authorList>
    </citation>
    <scope>NUCLEOTIDE SEQUENCE [LARGE SCALE GENOMIC DNA]</scope>
    <source>
        <strain evidence="4">Pr102</strain>
    </source>
</reference>
<dbReference type="HOGENOM" id="CLU_017880_2_0_1"/>
<dbReference type="VEuPathDB" id="FungiDB:KRP23_3276"/>
<protein>
    <recommendedName>
        <fullName evidence="2">AB hydrolase-1 domain-containing protein</fullName>
    </recommendedName>
</protein>
<accession>H3GWI1</accession>
<dbReference type="PANTHER" id="PTHR43039">
    <property type="entry name" value="ESTERASE-RELATED"/>
    <property type="match status" value="1"/>
</dbReference>
<dbReference type="OMA" id="FSECAVY"/>
<evidence type="ECO:0000256" key="1">
    <source>
        <dbReference type="ARBA" id="ARBA00008645"/>
    </source>
</evidence>
<proteinExistence type="inferred from homology"/>
<dbReference type="InParanoid" id="H3GWI1"/>
<organism evidence="3 4">
    <name type="scientific">Phytophthora ramorum</name>
    <name type="common">Sudden oak death agent</name>
    <dbReference type="NCBI Taxonomy" id="164328"/>
    <lineage>
        <taxon>Eukaryota</taxon>
        <taxon>Sar</taxon>
        <taxon>Stramenopiles</taxon>
        <taxon>Oomycota</taxon>
        <taxon>Peronosporomycetes</taxon>
        <taxon>Peronosporales</taxon>
        <taxon>Peronosporaceae</taxon>
        <taxon>Phytophthora</taxon>
    </lineage>
</organism>
<dbReference type="STRING" id="164328.H3GWI1"/>
<sequence length="459" mass="50652">MFGSCREDRVFHLSHSFFDLSELTGLFASVFDTQVESTMASVHAQLDGAVNVYIMDHRGTGRSTRLDCSEASTTASMWGSEVKPSVVGDCAKELATKYGDLSSFSTTSAATDVAFFISEHTNGENTIVFGWSYGTALAERLMHLDPPGVTGYVLDGIASSSGAPGERFPYYSTWDTDFGEVADRFLALCEQDEEISARFTKKGTMLSDTDMRKIIPPVVYRLNRCASKDIPVLSQLVATLKNYINTSIEDDVYVSMLLYNLIAFSEMWEMPSPSMSKMKKRFTDVLVSDTGAYDSTELYCAFSKEESRACAKFTFGNYDANPLIYERDEYWNKSAVIPSQASVLLLSSKLDTQAPHKYAEYLVGALNGGDKELVSFDYATTGIVDWAQLATGGITCGMELLVSYVKNGGDLEMLDKSCLDEMPELNLTISTDYVQSYMLTTDAYDGKYDSDLSSAQLDK</sequence>
<dbReference type="InterPro" id="IPR000073">
    <property type="entry name" value="AB_hydrolase_1"/>
</dbReference>
<dbReference type="InterPro" id="IPR029058">
    <property type="entry name" value="AB_hydrolase_fold"/>
</dbReference>
<dbReference type="SUPFAM" id="SSF53474">
    <property type="entry name" value="alpha/beta-Hydrolases"/>
    <property type="match status" value="1"/>
</dbReference>
<reference evidence="3" key="2">
    <citation type="submission" date="2015-06" db="UniProtKB">
        <authorList>
            <consortium name="EnsemblProtists"/>
        </authorList>
    </citation>
    <scope>IDENTIFICATION</scope>
    <source>
        <strain evidence="3">Pr102</strain>
    </source>
</reference>
<dbReference type="Gene3D" id="3.40.50.1820">
    <property type="entry name" value="alpha/beta hydrolase"/>
    <property type="match status" value="1"/>
</dbReference>
<dbReference type="VEuPathDB" id="FungiDB:KRP22_3803"/>